<dbReference type="OMA" id="GMAMHED"/>
<dbReference type="OrthoDB" id="4116308at2759"/>
<evidence type="ECO:0000256" key="2">
    <source>
        <dbReference type="ARBA" id="ARBA00023015"/>
    </source>
</evidence>
<dbReference type="InterPro" id="IPR053181">
    <property type="entry name" value="EcdB-like_regulator"/>
</dbReference>
<dbReference type="PANTHER" id="PTHR47785">
    <property type="entry name" value="ZN(II)2CYS6 TRANSCRIPTION FACTOR (EUROFUNG)-RELATED-RELATED"/>
    <property type="match status" value="1"/>
</dbReference>
<dbReference type="Pfam" id="PF00172">
    <property type="entry name" value="Zn_clus"/>
    <property type="match status" value="1"/>
</dbReference>
<gene>
    <name evidence="8" type="ORF">ASPCAL05082</name>
</gene>
<dbReference type="Gene3D" id="4.10.240.10">
    <property type="entry name" value="Zn(2)-C6 fungal-type DNA-binding domain"/>
    <property type="match status" value="1"/>
</dbReference>
<evidence type="ECO:0000313" key="9">
    <source>
        <dbReference type="Proteomes" id="UP000054771"/>
    </source>
</evidence>
<proteinExistence type="predicted"/>
<feature type="compositionally biased region" description="Basic and acidic residues" evidence="6">
    <location>
        <begin position="109"/>
        <end position="118"/>
    </location>
</feature>
<evidence type="ECO:0000259" key="7">
    <source>
        <dbReference type="PROSITE" id="PS50048"/>
    </source>
</evidence>
<dbReference type="GO" id="GO:0006351">
    <property type="term" value="P:DNA-templated transcription"/>
    <property type="evidence" value="ECO:0007669"/>
    <property type="project" value="InterPro"/>
</dbReference>
<keyword evidence="2" id="KW-0805">Transcription regulation</keyword>
<dbReference type="InterPro" id="IPR001138">
    <property type="entry name" value="Zn2Cys6_DnaBD"/>
</dbReference>
<accession>A0A0U5C6F3</accession>
<dbReference type="CDD" id="cd00067">
    <property type="entry name" value="GAL4"/>
    <property type="match status" value="1"/>
</dbReference>
<feature type="domain" description="Zn(2)-C6 fungal-type" evidence="7">
    <location>
        <begin position="16"/>
        <end position="46"/>
    </location>
</feature>
<dbReference type="Pfam" id="PF04082">
    <property type="entry name" value="Fungal_trans"/>
    <property type="match status" value="1"/>
</dbReference>
<dbReference type="GO" id="GO:0008270">
    <property type="term" value="F:zinc ion binding"/>
    <property type="evidence" value="ECO:0007669"/>
    <property type="project" value="InterPro"/>
</dbReference>
<keyword evidence="5" id="KW-0539">Nucleus</keyword>
<sequence length="657" mass="73370">MPSSRPIPTRRRVWLACTTCRARKTRCNAAKPKCSLCAALDVECVYQDSQQPRIDPTAKLLLDRIQALEDRLFASPALSASRERHADTLLPSGRDGQMTGRGSPPLGAQEKEPETDRDIPFPYHHTAGANHLLNWPVICEIFSRAGQNRIRTYILPHSATDVFFEAPTDPPASTYPHESWRLFDTAVHSNVNVENFISLIHAYFGEVNLVYPILSRSEILRVFENVVASLQSAGPACRAEPEPVAHYCLLLLVLCLGAFIRRGGNQVRLTDGQAVDDGDKCIETLDGSLWKKASLLLGYISSTVALEAAQCSMIASIYMGALGRVADSYHWAHATSVKCAHLVKRTSSPSPSNHADAFPEPLRRLYWVAFIYECDYGSEISINLPSGMAMHEDTVPYPGQCASLRDTTANTLPPTPSTASSLSTRDPNDEFVVFQLTTNAAIRRFLNRVHSLVYTHQEHRHRAPWLLNMTDEFSAYHDAIYKHVPEFLLSPQRGQRNHQKLSPPNTVTTCSPSMGMGIGNESWNVLRLRGRYYACQHIIHRPLVEYVLGNSASFHADPDRDVILGKCRLCLLGCIGFIDVFDVEDVNSVTCLFATGLAYIIILRVATICPHFTSIIPDNIEEVIATGMRNLRRFSVSIKEFRWHLGFLEEMNRSCGH</sequence>
<keyword evidence="9" id="KW-1185">Reference proteome</keyword>
<feature type="region of interest" description="Disordered" evidence="6">
    <location>
        <begin position="84"/>
        <end position="118"/>
    </location>
</feature>
<evidence type="ECO:0000256" key="6">
    <source>
        <dbReference type="SAM" id="MobiDB-lite"/>
    </source>
</evidence>
<keyword evidence="4" id="KW-0804">Transcription</keyword>
<organism evidence="8 9">
    <name type="scientific">Aspergillus calidoustus</name>
    <dbReference type="NCBI Taxonomy" id="454130"/>
    <lineage>
        <taxon>Eukaryota</taxon>
        <taxon>Fungi</taxon>
        <taxon>Dikarya</taxon>
        <taxon>Ascomycota</taxon>
        <taxon>Pezizomycotina</taxon>
        <taxon>Eurotiomycetes</taxon>
        <taxon>Eurotiomycetidae</taxon>
        <taxon>Eurotiales</taxon>
        <taxon>Aspergillaceae</taxon>
        <taxon>Aspergillus</taxon>
        <taxon>Aspergillus subgen. Nidulantes</taxon>
    </lineage>
</organism>
<dbReference type="Proteomes" id="UP000054771">
    <property type="component" value="Unassembled WGS sequence"/>
</dbReference>
<dbReference type="PROSITE" id="PS50048">
    <property type="entry name" value="ZN2_CY6_FUNGAL_2"/>
    <property type="match status" value="1"/>
</dbReference>
<evidence type="ECO:0000256" key="1">
    <source>
        <dbReference type="ARBA" id="ARBA00022723"/>
    </source>
</evidence>
<reference evidence="9" key="1">
    <citation type="journal article" date="2016" name="Genome Announc.">
        <title>Draft genome sequences of fungus Aspergillus calidoustus.</title>
        <authorList>
            <person name="Horn F."/>
            <person name="Linde J."/>
            <person name="Mattern D.J."/>
            <person name="Walther G."/>
            <person name="Guthke R."/>
            <person name="Scherlach K."/>
            <person name="Martin K."/>
            <person name="Brakhage A.A."/>
            <person name="Petzke L."/>
            <person name="Valiante V."/>
        </authorList>
    </citation>
    <scope>NUCLEOTIDE SEQUENCE [LARGE SCALE GENOMIC DNA]</scope>
    <source>
        <strain evidence="9">SF006504</strain>
    </source>
</reference>
<evidence type="ECO:0000256" key="4">
    <source>
        <dbReference type="ARBA" id="ARBA00023163"/>
    </source>
</evidence>
<dbReference type="InterPro" id="IPR007219">
    <property type="entry name" value="XnlR_reg_dom"/>
</dbReference>
<dbReference type="AlphaFoldDB" id="A0A0U5C6F3"/>
<dbReference type="PROSITE" id="PS00463">
    <property type="entry name" value="ZN2_CY6_FUNGAL_1"/>
    <property type="match status" value="1"/>
</dbReference>
<dbReference type="GO" id="GO:0003677">
    <property type="term" value="F:DNA binding"/>
    <property type="evidence" value="ECO:0007669"/>
    <property type="project" value="UniProtKB-KW"/>
</dbReference>
<dbReference type="InterPro" id="IPR036864">
    <property type="entry name" value="Zn2-C6_fun-type_DNA-bd_sf"/>
</dbReference>
<dbReference type="CDD" id="cd12148">
    <property type="entry name" value="fungal_TF_MHR"/>
    <property type="match status" value="1"/>
</dbReference>
<keyword evidence="3" id="KW-0238">DNA-binding</keyword>
<name>A0A0U5C6F3_ASPCI</name>
<keyword evidence="1" id="KW-0479">Metal-binding</keyword>
<dbReference type="STRING" id="454130.A0A0U5C6F3"/>
<dbReference type="SMART" id="SM00066">
    <property type="entry name" value="GAL4"/>
    <property type="match status" value="1"/>
</dbReference>
<dbReference type="PANTHER" id="PTHR47785:SF4">
    <property type="entry name" value="ZN(II)2CYS6 TRANSCRIPTION FACTOR (EUROFUNG)"/>
    <property type="match status" value="1"/>
</dbReference>
<dbReference type="EMBL" id="CDMC01000004">
    <property type="protein sequence ID" value="CEL03946.1"/>
    <property type="molecule type" value="Genomic_DNA"/>
</dbReference>
<evidence type="ECO:0000256" key="3">
    <source>
        <dbReference type="ARBA" id="ARBA00023125"/>
    </source>
</evidence>
<dbReference type="SUPFAM" id="SSF57701">
    <property type="entry name" value="Zn2/Cys6 DNA-binding domain"/>
    <property type="match status" value="1"/>
</dbReference>
<evidence type="ECO:0000313" key="8">
    <source>
        <dbReference type="EMBL" id="CEL03946.1"/>
    </source>
</evidence>
<protein>
    <recommendedName>
        <fullName evidence="7">Zn(2)-C6 fungal-type domain-containing protein</fullName>
    </recommendedName>
</protein>
<dbReference type="GO" id="GO:0000981">
    <property type="term" value="F:DNA-binding transcription factor activity, RNA polymerase II-specific"/>
    <property type="evidence" value="ECO:0007669"/>
    <property type="project" value="InterPro"/>
</dbReference>
<evidence type="ECO:0000256" key="5">
    <source>
        <dbReference type="ARBA" id="ARBA00023242"/>
    </source>
</evidence>